<keyword evidence="1" id="KW-0812">Transmembrane</keyword>
<organism evidence="2 3">
    <name type="scientific">Flexistipes sinusarabici</name>
    <dbReference type="NCBI Taxonomy" id="2352"/>
    <lineage>
        <taxon>Bacteria</taxon>
        <taxon>Pseudomonadati</taxon>
        <taxon>Deferribacterota</taxon>
        <taxon>Deferribacteres</taxon>
        <taxon>Deferribacterales</taxon>
        <taxon>Flexistipitaceae</taxon>
        <taxon>Flexistipes</taxon>
    </lineage>
</organism>
<keyword evidence="1" id="KW-1133">Transmembrane helix</keyword>
<evidence type="ECO:0000313" key="2">
    <source>
        <dbReference type="EMBL" id="HCW93673.1"/>
    </source>
</evidence>
<reference evidence="2 3" key="1">
    <citation type="journal article" date="2018" name="Nat. Biotechnol.">
        <title>A standardized bacterial taxonomy based on genome phylogeny substantially revises the tree of life.</title>
        <authorList>
            <person name="Parks D.H."/>
            <person name="Chuvochina M."/>
            <person name="Waite D.W."/>
            <person name="Rinke C."/>
            <person name="Skarshewski A."/>
            <person name="Chaumeil P.A."/>
            <person name="Hugenholtz P."/>
        </authorList>
    </citation>
    <scope>NUCLEOTIDE SEQUENCE [LARGE SCALE GENOMIC DNA]</scope>
    <source>
        <strain evidence="2">UBA8672</strain>
    </source>
</reference>
<feature type="transmembrane region" description="Helical" evidence="1">
    <location>
        <begin position="62"/>
        <end position="82"/>
    </location>
</feature>
<evidence type="ECO:0000256" key="1">
    <source>
        <dbReference type="SAM" id="Phobius"/>
    </source>
</evidence>
<dbReference type="Proteomes" id="UP000262325">
    <property type="component" value="Unassembled WGS sequence"/>
</dbReference>
<dbReference type="AlphaFoldDB" id="A0A3D5QD64"/>
<feature type="transmembrane region" description="Helical" evidence="1">
    <location>
        <begin position="127"/>
        <end position="144"/>
    </location>
</feature>
<accession>A0A3D5QD64</accession>
<name>A0A3D5QD64_FLESI</name>
<evidence type="ECO:0000313" key="3">
    <source>
        <dbReference type="Proteomes" id="UP000262325"/>
    </source>
</evidence>
<feature type="transmembrane region" description="Helical" evidence="1">
    <location>
        <begin position="12"/>
        <end position="40"/>
    </location>
</feature>
<dbReference type="EMBL" id="DPPF01000169">
    <property type="protein sequence ID" value="HCW93673.1"/>
    <property type="molecule type" value="Genomic_DNA"/>
</dbReference>
<feature type="transmembrane region" description="Helical" evidence="1">
    <location>
        <begin position="94"/>
        <end position="115"/>
    </location>
</feature>
<keyword evidence="1" id="KW-0472">Membrane</keyword>
<protein>
    <submittedName>
        <fullName evidence="2">Uncharacterized protein</fullName>
    </submittedName>
</protein>
<sequence length="154" mass="17882">MKNKRYIKITGALIVCYVLFMIFDGVFNYISYPFLIYFALEHEVDSENLIPHAFLLGMFNDFITFGIFGISVLSIILFYFTKRLLITLFDYNNLLIKLLYSFLSYTIFVVIAFSFTDYSFANDSNLLLIPLVVNSSLYFVLLSLKDFGYAFSLS</sequence>
<gene>
    <name evidence="2" type="ORF">DHM44_08315</name>
</gene>
<comment type="caution">
    <text evidence="2">The sequence shown here is derived from an EMBL/GenBank/DDBJ whole genome shotgun (WGS) entry which is preliminary data.</text>
</comment>
<proteinExistence type="predicted"/>